<name>A0A0F9B8J3_9ZZZZ</name>
<dbReference type="EMBL" id="LAZR01050594">
    <property type="protein sequence ID" value="KKK87009.1"/>
    <property type="molecule type" value="Genomic_DNA"/>
</dbReference>
<gene>
    <name evidence="1" type="ORF">LCGC14_2757560</name>
</gene>
<organism evidence="1">
    <name type="scientific">marine sediment metagenome</name>
    <dbReference type="NCBI Taxonomy" id="412755"/>
    <lineage>
        <taxon>unclassified sequences</taxon>
        <taxon>metagenomes</taxon>
        <taxon>ecological metagenomes</taxon>
    </lineage>
</organism>
<evidence type="ECO:0000313" key="1">
    <source>
        <dbReference type="EMBL" id="KKK87009.1"/>
    </source>
</evidence>
<accession>A0A0F9B8J3</accession>
<reference evidence="1" key="1">
    <citation type="journal article" date="2015" name="Nature">
        <title>Complex archaea that bridge the gap between prokaryotes and eukaryotes.</title>
        <authorList>
            <person name="Spang A."/>
            <person name="Saw J.H."/>
            <person name="Jorgensen S.L."/>
            <person name="Zaremba-Niedzwiedzka K."/>
            <person name="Martijn J."/>
            <person name="Lind A.E."/>
            <person name="van Eijk R."/>
            <person name="Schleper C."/>
            <person name="Guy L."/>
            <person name="Ettema T.J."/>
        </authorList>
    </citation>
    <scope>NUCLEOTIDE SEQUENCE</scope>
</reference>
<feature type="non-terminal residue" evidence="1">
    <location>
        <position position="76"/>
    </location>
</feature>
<dbReference type="AlphaFoldDB" id="A0A0F9B8J3"/>
<comment type="caution">
    <text evidence="1">The sequence shown here is derived from an EMBL/GenBank/DDBJ whole genome shotgun (WGS) entry which is preliminary data.</text>
</comment>
<proteinExistence type="predicted"/>
<protein>
    <submittedName>
        <fullName evidence="1">Uncharacterized protein</fullName>
    </submittedName>
</protein>
<sequence>MAKENHAYLRREKELPERTKYFFGQFVHGANKQILHPSDWKSFYVFIQAAHEGGTKLLQGELISLLIDNGFPEGNA</sequence>